<keyword evidence="3 8" id="KW-1133">Transmembrane helix</keyword>
<accession>A0A840MT58</accession>
<evidence type="ECO:0000259" key="9">
    <source>
        <dbReference type="PROSITE" id="PS50111"/>
    </source>
</evidence>
<dbReference type="Proteomes" id="UP000575898">
    <property type="component" value="Unassembled WGS sequence"/>
</dbReference>
<dbReference type="SMART" id="SM00283">
    <property type="entry name" value="MA"/>
    <property type="match status" value="1"/>
</dbReference>
<dbReference type="SUPFAM" id="SSF58104">
    <property type="entry name" value="Methyl-accepting chemotaxis protein (MCP) signaling domain"/>
    <property type="match status" value="1"/>
</dbReference>
<dbReference type="EMBL" id="JACHHY010000022">
    <property type="protein sequence ID" value="MBB5019962.1"/>
    <property type="molecule type" value="Genomic_DNA"/>
</dbReference>
<name>A0A840MT58_9PROT</name>
<dbReference type="PROSITE" id="PS50111">
    <property type="entry name" value="CHEMOTAXIS_TRANSDUC_2"/>
    <property type="match status" value="1"/>
</dbReference>
<dbReference type="PANTHER" id="PTHR32089">
    <property type="entry name" value="METHYL-ACCEPTING CHEMOTAXIS PROTEIN MCPB"/>
    <property type="match status" value="1"/>
</dbReference>
<evidence type="ECO:0000256" key="8">
    <source>
        <dbReference type="SAM" id="Phobius"/>
    </source>
</evidence>
<organism evidence="10 11">
    <name type="scientific">Chitinivorax tropicus</name>
    <dbReference type="NCBI Taxonomy" id="714531"/>
    <lineage>
        <taxon>Bacteria</taxon>
        <taxon>Pseudomonadati</taxon>
        <taxon>Pseudomonadota</taxon>
        <taxon>Betaproteobacteria</taxon>
        <taxon>Chitinivorax</taxon>
    </lineage>
</organism>
<gene>
    <name evidence="10" type="ORF">HNQ59_003270</name>
</gene>
<dbReference type="InterPro" id="IPR004090">
    <property type="entry name" value="Chemotax_Me-accpt_rcpt"/>
</dbReference>
<evidence type="ECO:0000256" key="5">
    <source>
        <dbReference type="ARBA" id="ARBA00023224"/>
    </source>
</evidence>
<evidence type="ECO:0000256" key="4">
    <source>
        <dbReference type="ARBA" id="ARBA00023136"/>
    </source>
</evidence>
<dbReference type="AlphaFoldDB" id="A0A840MT58"/>
<feature type="domain" description="Methyl-accepting transducer" evidence="9">
    <location>
        <begin position="374"/>
        <end position="610"/>
    </location>
</feature>
<comment type="caution">
    <text evidence="10">The sequence shown here is derived from an EMBL/GenBank/DDBJ whole genome shotgun (WGS) entry which is preliminary data.</text>
</comment>
<sequence length="647" mass="69462">MRFLQTWLSKQPLSRTFTLVGSFILFSTSYITVSLYHAAQTNIDFSLTERVGTAYIVTLPKLILDLANAQLPEHSSAKAEATQGINQLQQLDRQLGGGLKTTTQFNALQASWPGKAAEGEPVNQAVALMGTACDQSNLTLDPDIDSYYLMDNVCSRLPALIAQSAEQVKLAGMAIAAKNLTPAVRIRLIELKPLIANSLDTLSTNLGKVLVYNKALSSRFAGRLEKISAQQSAQNEAIQAGVLGELVNADPKQLQSGLVVLQEQTLQLATLTHQALDSLLEERINRLKWERNFNVGVGMLASLFTLILFYTLYRALLGQLGGEPAYAVAIVSDITAGKLHTPIHVQPHDQTSLLASMQCMQHRLVEVVNQTLSASDHLSDSADQLLTATQQIATTSQNQRESAATVSQATQQLATRSAESAAFSGQVRTLSQEVVEASLTGDQVINSTVTTMQAVAGQVNQVNQAIMALSGQAQQINGMVSIIREVADQTNLLALNAAIEAARAGEAGRGFAVVADEVRKLAERTTLATTDIKRMVGEIQQGTKQVSDCMGHGVEEVNQGVAQAAKAGEAIAAIRAISSRSAQMISNVVDTLHEQHTASATVAQHINTIASMADDNTTVVQHTVVSADALRDLAERLKRTVHFFKIV</sequence>
<feature type="transmembrane region" description="Helical" evidence="8">
    <location>
        <begin position="20"/>
        <end position="39"/>
    </location>
</feature>
<comment type="subcellular location">
    <subcellularLocation>
        <location evidence="1">Membrane</location>
        <topology evidence="1">Multi-pass membrane protein</topology>
    </subcellularLocation>
</comment>
<dbReference type="Pfam" id="PF00015">
    <property type="entry name" value="MCPsignal"/>
    <property type="match status" value="1"/>
</dbReference>
<evidence type="ECO:0000313" key="10">
    <source>
        <dbReference type="EMBL" id="MBB5019962.1"/>
    </source>
</evidence>
<dbReference type="RefSeq" id="WP_184041379.1">
    <property type="nucleotide sequence ID" value="NZ_JACHHY010000022.1"/>
</dbReference>
<keyword evidence="4 8" id="KW-0472">Membrane</keyword>
<evidence type="ECO:0000256" key="3">
    <source>
        <dbReference type="ARBA" id="ARBA00022989"/>
    </source>
</evidence>
<evidence type="ECO:0000313" key="11">
    <source>
        <dbReference type="Proteomes" id="UP000575898"/>
    </source>
</evidence>
<dbReference type="GO" id="GO:0006935">
    <property type="term" value="P:chemotaxis"/>
    <property type="evidence" value="ECO:0007669"/>
    <property type="project" value="InterPro"/>
</dbReference>
<evidence type="ECO:0000256" key="6">
    <source>
        <dbReference type="ARBA" id="ARBA00029447"/>
    </source>
</evidence>
<dbReference type="PRINTS" id="PR00260">
    <property type="entry name" value="CHEMTRNSDUCR"/>
</dbReference>
<keyword evidence="5 7" id="KW-0807">Transducer</keyword>
<evidence type="ECO:0000256" key="1">
    <source>
        <dbReference type="ARBA" id="ARBA00004141"/>
    </source>
</evidence>
<comment type="similarity">
    <text evidence="6">Belongs to the methyl-accepting chemotaxis (MCP) protein family.</text>
</comment>
<dbReference type="GO" id="GO:0004888">
    <property type="term" value="F:transmembrane signaling receptor activity"/>
    <property type="evidence" value="ECO:0007669"/>
    <property type="project" value="InterPro"/>
</dbReference>
<dbReference type="GO" id="GO:0007165">
    <property type="term" value="P:signal transduction"/>
    <property type="evidence" value="ECO:0007669"/>
    <property type="project" value="UniProtKB-KW"/>
</dbReference>
<feature type="transmembrane region" description="Helical" evidence="8">
    <location>
        <begin position="293"/>
        <end position="313"/>
    </location>
</feature>
<evidence type="ECO:0000256" key="7">
    <source>
        <dbReference type="PROSITE-ProRule" id="PRU00284"/>
    </source>
</evidence>
<dbReference type="PANTHER" id="PTHR32089:SF119">
    <property type="entry name" value="METHYL-ACCEPTING CHEMOTAXIS PROTEIN CTPL"/>
    <property type="match status" value="1"/>
</dbReference>
<dbReference type="Gene3D" id="1.10.287.950">
    <property type="entry name" value="Methyl-accepting chemotaxis protein"/>
    <property type="match status" value="1"/>
</dbReference>
<dbReference type="CDD" id="cd11386">
    <property type="entry name" value="MCP_signal"/>
    <property type="match status" value="1"/>
</dbReference>
<evidence type="ECO:0000256" key="2">
    <source>
        <dbReference type="ARBA" id="ARBA00022692"/>
    </source>
</evidence>
<protein>
    <submittedName>
        <fullName evidence="10">Methyl-accepting chemotaxis protein</fullName>
    </submittedName>
</protein>
<proteinExistence type="inferred from homology"/>
<reference evidence="10 11" key="1">
    <citation type="submission" date="2020-08" db="EMBL/GenBank/DDBJ databases">
        <title>Genomic Encyclopedia of Type Strains, Phase IV (KMG-IV): sequencing the most valuable type-strain genomes for metagenomic binning, comparative biology and taxonomic classification.</title>
        <authorList>
            <person name="Goeker M."/>
        </authorList>
    </citation>
    <scope>NUCLEOTIDE SEQUENCE [LARGE SCALE GENOMIC DNA]</scope>
    <source>
        <strain evidence="10 11">DSM 27165</strain>
    </source>
</reference>
<dbReference type="GO" id="GO:0016020">
    <property type="term" value="C:membrane"/>
    <property type="evidence" value="ECO:0007669"/>
    <property type="project" value="UniProtKB-SubCell"/>
</dbReference>
<dbReference type="FunFam" id="1.10.287.950:FF:000001">
    <property type="entry name" value="Methyl-accepting chemotaxis sensory transducer"/>
    <property type="match status" value="1"/>
</dbReference>
<keyword evidence="11" id="KW-1185">Reference proteome</keyword>
<dbReference type="InterPro" id="IPR004089">
    <property type="entry name" value="MCPsignal_dom"/>
</dbReference>
<keyword evidence="2 8" id="KW-0812">Transmembrane</keyword>